<gene>
    <name evidence="2" type="ORF">FM119_02310</name>
</gene>
<dbReference type="AlphaFoldDB" id="A0A1R4IKW3"/>
<dbReference type="Gene3D" id="1.10.510.10">
    <property type="entry name" value="Transferase(Phosphotransferase) domain 1"/>
    <property type="match status" value="1"/>
</dbReference>
<evidence type="ECO:0000256" key="1">
    <source>
        <dbReference type="PIRNR" id="PIRNR006221"/>
    </source>
</evidence>
<dbReference type="SUPFAM" id="SSF56112">
    <property type="entry name" value="Protein kinase-like (PK-like)"/>
    <property type="match status" value="1"/>
</dbReference>
<accession>A0A1R4IKW3</accession>
<dbReference type="PANTHER" id="PTHR12149:SF8">
    <property type="entry name" value="PROTEIN-RIBULOSAMINE 3-KINASE"/>
    <property type="match status" value="1"/>
</dbReference>
<evidence type="ECO:0000313" key="3">
    <source>
        <dbReference type="Proteomes" id="UP000196778"/>
    </source>
</evidence>
<dbReference type="GO" id="GO:0016301">
    <property type="term" value="F:kinase activity"/>
    <property type="evidence" value="ECO:0007669"/>
    <property type="project" value="UniProtKB-UniRule"/>
</dbReference>
<protein>
    <submittedName>
        <fullName evidence="2">Ribulosamine/erythrulosamine 3-kinase potentially involved in protein deglycation</fullName>
    </submittedName>
</protein>
<evidence type="ECO:0000313" key="2">
    <source>
        <dbReference type="EMBL" id="SJN20418.1"/>
    </source>
</evidence>
<dbReference type="OrthoDB" id="5291879at2"/>
<dbReference type="Gene3D" id="1.20.1270.240">
    <property type="match status" value="1"/>
</dbReference>
<dbReference type="RefSeq" id="WP_087136085.1">
    <property type="nucleotide sequence ID" value="NZ_FUKR01000014.1"/>
</dbReference>
<dbReference type="InterPro" id="IPR011009">
    <property type="entry name" value="Kinase-like_dom_sf"/>
</dbReference>
<dbReference type="InterPro" id="IPR016477">
    <property type="entry name" value="Fructo-/Ketosamine-3-kinase"/>
</dbReference>
<keyword evidence="1" id="KW-0808">Transferase</keyword>
<comment type="similarity">
    <text evidence="1">Belongs to the fructosamine kinase family.</text>
</comment>
<keyword evidence="1 2" id="KW-0418">Kinase</keyword>
<name>A0A1R4IKW3_9MICO</name>
<dbReference type="PIRSF" id="PIRSF006221">
    <property type="entry name" value="Ketosamine-3-kinase"/>
    <property type="match status" value="1"/>
</dbReference>
<dbReference type="PANTHER" id="PTHR12149">
    <property type="entry name" value="FRUCTOSAMINE 3 KINASE-RELATED PROTEIN"/>
    <property type="match status" value="1"/>
</dbReference>
<dbReference type="Proteomes" id="UP000196778">
    <property type="component" value="Unassembled WGS sequence"/>
</dbReference>
<keyword evidence="3" id="KW-1185">Reference proteome</keyword>
<proteinExistence type="inferred from homology"/>
<dbReference type="Pfam" id="PF03881">
    <property type="entry name" value="Fructosamin_kin"/>
    <property type="match status" value="1"/>
</dbReference>
<sequence length="252" mass="27424">MHTFTKQTVGRPAQWEEAGLRWLAAQSAAGGATVVRVLGRDDSGLTEERIETASPNPADATAFGGQLAITHRIEGARWGEGPAGWTGPGYQGPNEHLLELPVRAHERWGRMYAEDRVRPLLADSGIRGSGLDALERLCGRLERGDFDTDDTPARLHGDLWSGNLLWSPLGVVLIDPSAHVGHRETDLAALALFGTPHLDRIVAGYERVQPLAPGWRDRVELHQLSMVLMHAVVFGGSYRDHAAGIARHYTSG</sequence>
<organism evidence="2 3">
    <name type="scientific">Mycetocola reblochoni REB411</name>
    <dbReference type="NCBI Taxonomy" id="1255698"/>
    <lineage>
        <taxon>Bacteria</taxon>
        <taxon>Bacillati</taxon>
        <taxon>Actinomycetota</taxon>
        <taxon>Actinomycetes</taxon>
        <taxon>Micrococcales</taxon>
        <taxon>Microbacteriaceae</taxon>
        <taxon>Mycetocola</taxon>
    </lineage>
</organism>
<dbReference type="EMBL" id="FUKR01000014">
    <property type="protein sequence ID" value="SJN20418.1"/>
    <property type="molecule type" value="Genomic_DNA"/>
</dbReference>
<reference evidence="3" key="1">
    <citation type="submission" date="2017-02" db="EMBL/GenBank/DDBJ databases">
        <authorList>
            <person name="Dridi B."/>
        </authorList>
    </citation>
    <scope>NUCLEOTIDE SEQUENCE [LARGE SCALE GENOMIC DNA]</scope>
    <source>
        <strain evidence="3">EB411</strain>
    </source>
</reference>